<dbReference type="OrthoDB" id="9813411at2"/>
<feature type="transmembrane region" description="Helical" evidence="13">
    <location>
        <begin position="24"/>
        <end position="47"/>
    </location>
</feature>
<dbReference type="InterPro" id="IPR003838">
    <property type="entry name" value="ABC3_permease_C"/>
</dbReference>
<sequence>MKAYLTRHMQVFMRTLGDFARSPAATFLTVVMIGVTLVLPTGLYVGLLNLQRLTAGLQPRGSLSVYLTKGVSNTATIAAIRRIPGIAAVRYISPAEGLREFSAASGLGTTAVAFRHHNPLPGVAVVTPAGDTPASVARLAAQLKVVPGVAHVQSNLAWVERLDAALALGHRLVVILAVALGLALILIIGNTTRAAVASRADEIAVVSLVGGTNAFIRRPFLYAGALTGGLGALCALILLETAFLALDGPVAALDRAYGAHYQLMGPDLGQALGLLGVGALLGWLGARIAVGQALRSHRI</sequence>
<proteinExistence type="inferred from homology"/>
<dbReference type="PIRSF" id="PIRSF003097">
    <property type="entry name" value="FtsX"/>
    <property type="match status" value="1"/>
</dbReference>
<evidence type="ECO:0000256" key="10">
    <source>
        <dbReference type="ARBA" id="ARBA00023136"/>
    </source>
</evidence>
<evidence type="ECO:0000256" key="7">
    <source>
        <dbReference type="ARBA" id="ARBA00022618"/>
    </source>
</evidence>
<feature type="domain" description="ABC3 transporter permease C-terminal" evidence="14">
    <location>
        <begin position="175"/>
        <end position="284"/>
    </location>
</feature>
<dbReference type="GO" id="GO:0032153">
    <property type="term" value="C:cell division site"/>
    <property type="evidence" value="ECO:0007669"/>
    <property type="project" value="TreeGrafter"/>
</dbReference>
<evidence type="ECO:0000256" key="1">
    <source>
        <dbReference type="ARBA" id="ARBA00004429"/>
    </source>
</evidence>
<dbReference type="InterPro" id="IPR047590">
    <property type="entry name" value="FtsX_proteobact-type"/>
</dbReference>
<name>A0A368HGL2_9GAMM</name>
<feature type="domain" description="FtsX extracellular" evidence="15">
    <location>
        <begin position="64"/>
        <end position="152"/>
    </location>
</feature>
<gene>
    <name evidence="16" type="ORF">C4900_01680</name>
</gene>
<feature type="transmembrane region" description="Helical" evidence="13">
    <location>
        <begin position="220"/>
        <end position="239"/>
    </location>
</feature>
<feature type="transmembrane region" description="Helical" evidence="13">
    <location>
        <begin position="271"/>
        <end position="290"/>
    </location>
</feature>
<keyword evidence="7 12" id="KW-0132">Cell division</keyword>
<keyword evidence="5 12" id="KW-1003">Cell membrane</keyword>
<dbReference type="PANTHER" id="PTHR47755">
    <property type="entry name" value="CELL DIVISION PROTEIN FTSX"/>
    <property type="match status" value="1"/>
</dbReference>
<dbReference type="Gene3D" id="3.30.70.3040">
    <property type="match status" value="1"/>
</dbReference>
<dbReference type="AlphaFoldDB" id="A0A368HGL2"/>
<organism evidence="16 17">
    <name type="scientific">Acidiferrobacter thiooxydans</name>
    <dbReference type="NCBI Taxonomy" id="163359"/>
    <lineage>
        <taxon>Bacteria</taxon>
        <taxon>Pseudomonadati</taxon>
        <taxon>Pseudomonadota</taxon>
        <taxon>Gammaproteobacteria</taxon>
        <taxon>Acidiferrobacterales</taxon>
        <taxon>Acidiferrobacteraceae</taxon>
        <taxon>Acidiferrobacter</taxon>
    </lineage>
</organism>
<evidence type="ECO:0000256" key="3">
    <source>
        <dbReference type="ARBA" id="ARBA00011160"/>
    </source>
</evidence>
<evidence type="ECO:0000313" key="16">
    <source>
        <dbReference type="EMBL" id="RCN58532.1"/>
    </source>
</evidence>
<evidence type="ECO:0000256" key="6">
    <source>
        <dbReference type="ARBA" id="ARBA00022519"/>
    </source>
</evidence>
<dbReference type="Proteomes" id="UP000253250">
    <property type="component" value="Unassembled WGS sequence"/>
</dbReference>
<evidence type="ECO:0000256" key="11">
    <source>
        <dbReference type="ARBA" id="ARBA00023306"/>
    </source>
</evidence>
<evidence type="ECO:0000256" key="8">
    <source>
        <dbReference type="ARBA" id="ARBA00022692"/>
    </source>
</evidence>
<dbReference type="InterPro" id="IPR004513">
    <property type="entry name" value="FtsX"/>
</dbReference>
<comment type="similarity">
    <text evidence="2 12">Belongs to the ABC-4 integral membrane protein family. FtsX subfamily.</text>
</comment>
<evidence type="ECO:0000256" key="13">
    <source>
        <dbReference type="SAM" id="Phobius"/>
    </source>
</evidence>
<keyword evidence="8 13" id="KW-0812">Transmembrane</keyword>
<protein>
    <recommendedName>
        <fullName evidence="4 12">Cell division protein FtsX</fullName>
    </recommendedName>
</protein>
<dbReference type="RefSeq" id="WP_147267100.1">
    <property type="nucleotide sequence ID" value="NZ_PSYR01000001.1"/>
</dbReference>
<keyword evidence="17" id="KW-1185">Reference proteome</keyword>
<comment type="subcellular location">
    <subcellularLocation>
        <location evidence="1">Cell inner membrane</location>
        <topology evidence="1">Multi-pass membrane protein</topology>
    </subcellularLocation>
</comment>
<evidence type="ECO:0000256" key="9">
    <source>
        <dbReference type="ARBA" id="ARBA00022989"/>
    </source>
</evidence>
<evidence type="ECO:0000256" key="5">
    <source>
        <dbReference type="ARBA" id="ARBA00022475"/>
    </source>
</evidence>
<keyword evidence="11 12" id="KW-0131">Cell cycle</keyword>
<dbReference type="PANTHER" id="PTHR47755:SF1">
    <property type="entry name" value="CELL DIVISION PROTEIN FTSX"/>
    <property type="match status" value="1"/>
</dbReference>
<evidence type="ECO:0000256" key="2">
    <source>
        <dbReference type="ARBA" id="ARBA00007379"/>
    </source>
</evidence>
<keyword evidence="6 12" id="KW-0997">Cell inner membrane</keyword>
<keyword evidence="9 13" id="KW-1133">Transmembrane helix</keyword>
<evidence type="ECO:0000259" key="14">
    <source>
        <dbReference type="Pfam" id="PF02687"/>
    </source>
</evidence>
<accession>A0A368HGL2</accession>
<dbReference type="GO" id="GO:0051301">
    <property type="term" value="P:cell division"/>
    <property type="evidence" value="ECO:0007669"/>
    <property type="project" value="UniProtKB-KW"/>
</dbReference>
<dbReference type="GO" id="GO:0005886">
    <property type="term" value="C:plasma membrane"/>
    <property type="evidence" value="ECO:0007669"/>
    <property type="project" value="UniProtKB-SubCell"/>
</dbReference>
<evidence type="ECO:0000256" key="12">
    <source>
        <dbReference type="PIRNR" id="PIRNR003097"/>
    </source>
</evidence>
<dbReference type="NCBIfam" id="TIGR00439">
    <property type="entry name" value="FtsX_Gneg"/>
    <property type="match status" value="1"/>
</dbReference>
<reference evidence="16 17" key="1">
    <citation type="submission" date="2018-02" db="EMBL/GenBank/DDBJ databases">
        <title>Insights into the biology of acidophilic members of the Acidiferrobacteraceae family derived from comparative genomic analyses.</title>
        <authorList>
            <person name="Issotta F."/>
            <person name="Thyssen C."/>
            <person name="Mena C."/>
            <person name="Moya A."/>
            <person name="Bellenberg S."/>
            <person name="Sproer C."/>
            <person name="Covarrubias P.C."/>
            <person name="Sand W."/>
            <person name="Quatrini R."/>
            <person name="Vera M."/>
        </authorList>
    </citation>
    <scope>NUCLEOTIDE SEQUENCE [LARGE SCALE GENOMIC DNA]</scope>
    <source>
        <strain evidence="17">m-1</strain>
    </source>
</reference>
<comment type="caution">
    <text evidence="16">The sequence shown here is derived from an EMBL/GenBank/DDBJ whole genome shotgun (WGS) entry which is preliminary data.</text>
</comment>
<keyword evidence="10 12" id="KW-0472">Membrane</keyword>
<dbReference type="InterPro" id="IPR040690">
    <property type="entry name" value="FtsX_ECD"/>
</dbReference>
<evidence type="ECO:0000256" key="4">
    <source>
        <dbReference type="ARBA" id="ARBA00021907"/>
    </source>
</evidence>
<comment type="function">
    <text evidence="12">Part of the ABC transporter FtsEX involved in cellular division.</text>
</comment>
<feature type="transmembrane region" description="Helical" evidence="13">
    <location>
        <begin position="168"/>
        <end position="189"/>
    </location>
</feature>
<dbReference type="EMBL" id="PSYR01000001">
    <property type="protein sequence ID" value="RCN58532.1"/>
    <property type="molecule type" value="Genomic_DNA"/>
</dbReference>
<evidence type="ECO:0000259" key="15">
    <source>
        <dbReference type="Pfam" id="PF18075"/>
    </source>
</evidence>
<dbReference type="Pfam" id="PF18075">
    <property type="entry name" value="FtsX_ECD"/>
    <property type="match status" value="1"/>
</dbReference>
<evidence type="ECO:0000313" key="17">
    <source>
        <dbReference type="Proteomes" id="UP000253250"/>
    </source>
</evidence>
<dbReference type="Pfam" id="PF02687">
    <property type="entry name" value="FtsX"/>
    <property type="match status" value="1"/>
</dbReference>
<comment type="subunit">
    <text evidence="3">Forms a membrane-associated complex with FtsE.</text>
</comment>